<organism evidence="2 3">
    <name type="scientific">Mycobacterium nebraskense</name>
    <dbReference type="NCBI Taxonomy" id="244292"/>
    <lineage>
        <taxon>Bacteria</taxon>
        <taxon>Bacillati</taxon>
        <taxon>Actinomycetota</taxon>
        <taxon>Actinomycetes</taxon>
        <taxon>Mycobacteriales</taxon>
        <taxon>Mycobacteriaceae</taxon>
        <taxon>Mycobacterium</taxon>
    </lineage>
</organism>
<dbReference type="Pfam" id="PF04545">
    <property type="entry name" value="Sigma70_r4"/>
    <property type="match status" value="1"/>
</dbReference>
<dbReference type="InterPro" id="IPR013324">
    <property type="entry name" value="RNA_pol_sigma_r3/r4-like"/>
</dbReference>
<evidence type="ECO:0000259" key="1">
    <source>
        <dbReference type="Pfam" id="PF04545"/>
    </source>
</evidence>
<accession>A0A1X1YYD1</accession>
<evidence type="ECO:0000313" key="2">
    <source>
        <dbReference type="EMBL" id="ORW16096.1"/>
    </source>
</evidence>
<dbReference type="GO" id="GO:0003700">
    <property type="term" value="F:DNA-binding transcription factor activity"/>
    <property type="evidence" value="ECO:0007669"/>
    <property type="project" value="InterPro"/>
</dbReference>
<dbReference type="InterPro" id="IPR007630">
    <property type="entry name" value="RNA_pol_sigma70_r4"/>
</dbReference>
<dbReference type="Proteomes" id="UP000193781">
    <property type="component" value="Unassembled WGS sequence"/>
</dbReference>
<feature type="domain" description="RNA polymerase sigma-70 region 4" evidence="1">
    <location>
        <begin position="65"/>
        <end position="93"/>
    </location>
</feature>
<comment type="caution">
    <text evidence="2">The sequence shown here is derived from an EMBL/GenBank/DDBJ whole genome shotgun (WGS) entry which is preliminary data.</text>
</comment>
<dbReference type="InterPro" id="IPR036388">
    <property type="entry name" value="WH-like_DNA-bd_sf"/>
</dbReference>
<dbReference type="GO" id="GO:0006352">
    <property type="term" value="P:DNA-templated transcription initiation"/>
    <property type="evidence" value="ECO:0007669"/>
    <property type="project" value="InterPro"/>
</dbReference>
<dbReference type="OrthoDB" id="4738646at2"/>
<proteinExistence type="predicted"/>
<dbReference type="AlphaFoldDB" id="A0A1X1YYD1"/>
<evidence type="ECO:0000313" key="3">
    <source>
        <dbReference type="Proteomes" id="UP000193781"/>
    </source>
</evidence>
<dbReference type="Gene3D" id="1.10.10.10">
    <property type="entry name" value="Winged helix-like DNA-binding domain superfamily/Winged helix DNA-binding domain"/>
    <property type="match status" value="1"/>
</dbReference>
<dbReference type="EMBL" id="LQPH01000164">
    <property type="protein sequence ID" value="ORW16096.1"/>
    <property type="molecule type" value="Genomic_DNA"/>
</dbReference>
<name>A0A1X1YYD1_9MYCO</name>
<sequence>MNRRPAEIPCDWVGRFVEGHAGSDADLERATDSIAAGRLLFAIADALAKELKDPRSAARAYRVLLARLEGYTFDQIARREGVSRERVRQVTSQIRRIVVARPGIFDGFSGLDQAARSATRDRVTRFENWSWRKGFRPL</sequence>
<reference evidence="2 3" key="1">
    <citation type="submission" date="2016-01" db="EMBL/GenBank/DDBJ databases">
        <title>The new phylogeny of the genus Mycobacterium.</title>
        <authorList>
            <person name="Tarcisio F."/>
            <person name="Conor M."/>
            <person name="Antonella G."/>
            <person name="Elisabetta G."/>
            <person name="Giulia F.S."/>
            <person name="Sara T."/>
            <person name="Anna F."/>
            <person name="Clotilde B."/>
            <person name="Roberto B."/>
            <person name="Veronica D.S."/>
            <person name="Fabio R."/>
            <person name="Monica P."/>
            <person name="Olivier J."/>
            <person name="Enrico T."/>
            <person name="Nicola S."/>
        </authorList>
    </citation>
    <scope>NUCLEOTIDE SEQUENCE [LARGE SCALE GENOMIC DNA]</scope>
    <source>
        <strain evidence="2 3">DSM 44803</strain>
    </source>
</reference>
<keyword evidence="3" id="KW-1185">Reference proteome</keyword>
<protein>
    <submittedName>
        <fullName evidence="2">RNA polymerase subunit sigma-70</fullName>
    </submittedName>
</protein>
<dbReference type="SUPFAM" id="SSF88659">
    <property type="entry name" value="Sigma3 and sigma4 domains of RNA polymerase sigma factors"/>
    <property type="match status" value="1"/>
</dbReference>
<gene>
    <name evidence="2" type="ORF">AWC17_15260</name>
</gene>